<keyword evidence="1" id="KW-1133">Transmembrane helix</keyword>
<evidence type="ECO:0000313" key="2">
    <source>
        <dbReference type="EMBL" id="KAI0494379.1"/>
    </source>
</evidence>
<dbReference type="AlphaFoldDB" id="A0A8T3AE17"/>
<sequence>MQENLAISIVAKPLFVLSSLRLFVRKFLVGRMRKNSNICLLAHLNILGGCIGCTDGFSCLFAVVGGSWTFYCCEFGLLDVFIVWARLPLGCMPTALIYH</sequence>
<proteinExistence type="predicted"/>
<dbReference type="Proteomes" id="UP000829196">
    <property type="component" value="Unassembled WGS sequence"/>
</dbReference>
<evidence type="ECO:0000313" key="3">
    <source>
        <dbReference type="Proteomes" id="UP000829196"/>
    </source>
</evidence>
<evidence type="ECO:0000256" key="1">
    <source>
        <dbReference type="SAM" id="Phobius"/>
    </source>
</evidence>
<gene>
    <name evidence="2" type="ORF">KFK09_024513</name>
</gene>
<feature type="transmembrane region" description="Helical" evidence="1">
    <location>
        <begin position="6"/>
        <end position="24"/>
    </location>
</feature>
<name>A0A8T3AE17_DENNO</name>
<organism evidence="2 3">
    <name type="scientific">Dendrobium nobile</name>
    <name type="common">Orchid</name>
    <dbReference type="NCBI Taxonomy" id="94219"/>
    <lineage>
        <taxon>Eukaryota</taxon>
        <taxon>Viridiplantae</taxon>
        <taxon>Streptophyta</taxon>
        <taxon>Embryophyta</taxon>
        <taxon>Tracheophyta</taxon>
        <taxon>Spermatophyta</taxon>
        <taxon>Magnoliopsida</taxon>
        <taxon>Liliopsida</taxon>
        <taxon>Asparagales</taxon>
        <taxon>Orchidaceae</taxon>
        <taxon>Epidendroideae</taxon>
        <taxon>Malaxideae</taxon>
        <taxon>Dendrobiinae</taxon>
        <taxon>Dendrobium</taxon>
    </lineage>
</organism>
<keyword evidence="3" id="KW-1185">Reference proteome</keyword>
<protein>
    <submittedName>
        <fullName evidence="2">Uncharacterized protein</fullName>
    </submittedName>
</protein>
<dbReference type="EMBL" id="JAGYWB010000017">
    <property type="protein sequence ID" value="KAI0494379.1"/>
    <property type="molecule type" value="Genomic_DNA"/>
</dbReference>
<keyword evidence="1" id="KW-0812">Transmembrane</keyword>
<accession>A0A8T3AE17</accession>
<comment type="caution">
    <text evidence="2">The sequence shown here is derived from an EMBL/GenBank/DDBJ whole genome shotgun (WGS) entry which is preliminary data.</text>
</comment>
<reference evidence="2" key="1">
    <citation type="journal article" date="2022" name="Front. Genet.">
        <title>Chromosome-Scale Assembly of the Dendrobium nobile Genome Provides Insights Into the Molecular Mechanism of the Biosynthesis of the Medicinal Active Ingredient of Dendrobium.</title>
        <authorList>
            <person name="Xu Q."/>
            <person name="Niu S.-C."/>
            <person name="Li K.-L."/>
            <person name="Zheng P.-J."/>
            <person name="Zhang X.-J."/>
            <person name="Jia Y."/>
            <person name="Liu Y."/>
            <person name="Niu Y.-X."/>
            <person name="Yu L.-H."/>
            <person name="Chen D.-F."/>
            <person name="Zhang G.-Q."/>
        </authorList>
    </citation>
    <scope>NUCLEOTIDE SEQUENCE</scope>
    <source>
        <tissue evidence="2">Leaf</tissue>
    </source>
</reference>
<keyword evidence="1" id="KW-0472">Membrane</keyword>